<evidence type="ECO:0000313" key="2">
    <source>
        <dbReference type="EnsemblProtists" id="EOD35748"/>
    </source>
</evidence>
<dbReference type="Proteomes" id="UP000013827">
    <property type="component" value="Unassembled WGS sequence"/>
</dbReference>
<feature type="transmembrane region" description="Helical" evidence="1">
    <location>
        <begin position="104"/>
        <end position="122"/>
    </location>
</feature>
<keyword evidence="1" id="KW-0812">Transmembrane</keyword>
<dbReference type="PaxDb" id="2903-EOD35748"/>
<reference evidence="2" key="2">
    <citation type="submission" date="2024-10" db="UniProtKB">
        <authorList>
            <consortium name="EnsemblProtists"/>
        </authorList>
    </citation>
    <scope>IDENTIFICATION</scope>
</reference>
<organism evidence="2 3">
    <name type="scientific">Emiliania huxleyi (strain CCMP1516)</name>
    <dbReference type="NCBI Taxonomy" id="280463"/>
    <lineage>
        <taxon>Eukaryota</taxon>
        <taxon>Haptista</taxon>
        <taxon>Haptophyta</taxon>
        <taxon>Prymnesiophyceae</taxon>
        <taxon>Isochrysidales</taxon>
        <taxon>Noelaerhabdaceae</taxon>
        <taxon>Emiliania</taxon>
    </lineage>
</organism>
<evidence type="ECO:0000313" key="3">
    <source>
        <dbReference type="Proteomes" id="UP000013827"/>
    </source>
</evidence>
<dbReference type="EnsemblProtists" id="EOD35748">
    <property type="protein sequence ID" value="EOD35748"/>
    <property type="gene ID" value="EMIHUDRAFT_227277"/>
</dbReference>
<dbReference type="AlphaFoldDB" id="A0A0D3KJ13"/>
<dbReference type="KEGG" id="ehx:EMIHUDRAFT_227277"/>
<dbReference type="GeneID" id="17281019"/>
<reference evidence="3" key="1">
    <citation type="journal article" date="2013" name="Nature">
        <title>Pan genome of the phytoplankton Emiliania underpins its global distribution.</title>
        <authorList>
            <person name="Read B.A."/>
            <person name="Kegel J."/>
            <person name="Klute M.J."/>
            <person name="Kuo A."/>
            <person name="Lefebvre S.C."/>
            <person name="Maumus F."/>
            <person name="Mayer C."/>
            <person name="Miller J."/>
            <person name="Monier A."/>
            <person name="Salamov A."/>
            <person name="Young J."/>
            <person name="Aguilar M."/>
            <person name="Claverie J.M."/>
            <person name="Frickenhaus S."/>
            <person name="Gonzalez K."/>
            <person name="Herman E.K."/>
            <person name="Lin Y.C."/>
            <person name="Napier J."/>
            <person name="Ogata H."/>
            <person name="Sarno A.F."/>
            <person name="Shmutz J."/>
            <person name="Schroeder D."/>
            <person name="de Vargas C."/>
            <person name="Verret F."/>
            <person name="von Dassow P."/>
            <person name="Valentin K."/>
            <person name="Van de Peer Y."/>
            <person name="Wheeler G."/>
            <person name="Dacks J.B."/>
            <person name="Delwiche C.F."/>
            <person name="Dyhrman S.T."/>
            <person name="Glockner G."/>
            <person name="John U."/>
            <person name="Richards T."/>
            <person name="Worden A.Z."/>
            <person name="Zhang X."/>
            <person name="Grigoriev I.V."/>
            <person name="Allen A.E."/>
            <person name="Bidle K."/>
            <person name="Borodovsky M."/>
            <person name="Bowler C."/>
            <person name="Brownlee C."/>
            <person name="Cock J.M."/>
            <person name="Elias M."/>
            <person name="Gladyshev V.N."/>
            <person name="Groth M."/>
            <person name="Guda C."/>
            <person name="Hadaegh A."/>
            <person name="Iglesias-Rodriguez M.D."/>
            <person name="Jenkins J."/>
            <person name="Jones B.M."/>
            <person name="Lawson T."/>
            <person name="Leese F."/>
            <person name="Lindquist E."/>
            <person name="Lobanov A."/>
            <person name="Lomsadze A."/>
            <person name="Malik S.B."/>
            <person name="Marsh M.E."/>
            <person name="Mackinder L."/>
            <person name="Mock T."/>
            <person name="Mueller-Roeber B."/>
            <person name="Pagarete A."/>
            <person name="Parker M."/>
            <person name="Probert I."/>
            <person name="Quesneville H."/>
            <person name="Raines C."/>
            <person name="Rensing S.A."/>
            <person name="Riano-Pachon D.M."/>
            <person name="Richier S."/>
            <person name="Rokitta S."/>
            <person name="Shiraiwa Y."/>
            <person name="Soanes D.M."/>
            <person name="van der Giezen M."/>
            <person name="Wahlund T.M."/>
            <person name="Williams B."/>
            <person name="Wilson W."/>
            <person name="Wolfe G."/>
            <person name="Wurch L.L."/>
        </authorList>
    </citation>
    <scope>NUCLEOTIDE SEQUENCE</scope>
</reference>
<keyword evidence="1" id="KW-1133">Transmembrane helix</keyword>
<feature type="transmembrane region" description="Helical" evidence="1">
    <location>
        <begin position="20"/>
        <end position="41"/>
    </location>
</feature>
<feature type="transmembrane region" description="Helical" evidence="1">
    <location>
        <begin position="134"/>
        <end position="156"/>
    </location>
</feature>
<keyword evidence="3" id="KW-1185">Reference proteome</keyword>
<dbReference type="RefSeq" id="XP_005788177.1">
    <property type="nucleotide sequence ID" value="XM_005788120.1"/>
</dbReference>
<protein>
    <recommendedName>
        <fullName evidence="4">G-protein coupled receptors family 1 profile domain-containing protein</fullName>
    </recommendedName>
</protein>
<keyword evidence="1" id="KW-0472">Membrane</keyword>
<evidence type="ECO:0000256" key="1">
    <source>
        <dbReference type="SAM" id="Phobius"/>
    </source>
</evidence>
<name>A0A0D3KJ13_EMIH1</name>
<evidence type="ECO:0008006" key="4">
    <source>
        <dbReference type="Google" id="ProtNLM"/>
    </source>
</evidence>
<accession>A0A0D3KJ13</accession>
<proteinExistence type="predicted"/>
<feature type="transmembrane region" description="Helical" evidence="1">
    <location>
        <begin position="176"/>
        <end position="196"/>
    </location>
</feature>
<sequence>MDVQTRSESINKHVAFRMCVATVLLAISGIFVVVACAVPAFSAGTPTFIYEVDGSDYGGSVGYGIWGVGGYLNEDSCDAVNAFITLRGGEEWSCSDVVSYHCEYATSILTVLLVFVAFVLACHGSRSRRPKPCLTAALVAAAAVLSVVPFALWELIACVTLVDDPADLECGRSWSYALQVCGFLILIIALFTLPGVEKICEICS</sequence>
<dbReference type="HOGENOM" id="CLU_094397_0_0_1"/>